<keyword evidence="2" id="KW-1185">Reference proteome</keyword>
<gene>
    <name evidence="1" type="ORF">SAMN05660964_00152</name>
</gene>
<proteinExistence type="predicted"/>
<dbReference type="AlphaFoldDB" id="A0A1H3VLL9"/>
<reference evidence="1 2" key="1">
    <citation type="submission" date="2016-10" db="EMBL/GenBank/DDBJ databases">
        <authorList>
            <person name="de Groot N.N."/>
        </authorList>
    </citation>
    <scope>NUCLEOTIDE SEQUENCE [LARGE SCALE GENOMIC DNA]</scope>
    <source>
        <strain evidence="1 2">DSM 21228</strain>
    </source>
</reference>
<sequence length="39" mass="4638">MLDDPHRQKLHDLETRQVTLAEKLACLQQQHAPETREEE</sequence>
<organism evidence="1 2">
    <name type="scientific">Thiothrix caldifontis</name>
    <dbReference type="NCBI Taxonomy" id="525918"/>
    <lineage>
        <taxon>Bacteria</taxon>
        <taxon>Pseudomonadati</taxon>
        <taxon>Pseudomonadota</taxon>
        <taxon>Gammaproteobacteria</taxon>
        <taxon>Thiotrichales</taxon>
        <taxon>Thiotrichaceae</taxon>
        <taxon>Thiothrix</taxon>
    </lineage>
</organism>
<dbReference type="EMBL" id="FNQP01000001">
    <property type="protein sequence ID" value="SDZ75670.1"/>
    <property type="molecule type" value="Genomic_DNA"/>
</dbReference>
<evidence type="ECO:0000313" key="2">
    <source>
        <dbReference type="Proteomes" id="UP000199397"/>
    </source>
</evidence>
<dbReference type="STRING" id="525918.SAMN05660964_00152"/>
<evidence type="ECO:0000313" key="1">
    <source>
        <dbReference type="EMBL" id="SDZ75670.1"/>
    </source>
</evidence>
<name>A0A1H3VLL9_9GAMM</name>
<protein>
    <submittedName>
        <fullName evidence="1">Uncharacterized protein</fullName>
    </submittedName>
</protein>
<dbReference type="Proteomes" id="UP000199397">
    <property type="component" value="Unassembled WGS sequence"/>
</dbReference>
<accession>A0A1H3VLL9</accession>